<organism evidence="1 2">
    <name type="scientific">endosymbiont of Escarpia spicata</name>
    <dbReference type="NCBI Taxonomy" id="2200908"/>
    <lineage>
        <taxon>Bacteria</taxon>
        <taxon>Pseudomonadati</taxon>
        <taxon>Pseudomonadota</taxon>
        <taxon>Gammaproteobacteria</taxon>
        <taxon>sulfur-oxidizing symbionts</taxon>
    </lineage>
</organism>
<dbReference type="Proteomes" id="UP000254771">
    <property type="component" value="Unassembled WGS sequence"/>
</dbReference>
<keyword evidence="2" id="KW-1185">Reference proteome</keyword>
<sequence>MLAVRSTLDKMLALKPARAKVGPIGMDIGASSINLCQLKQRSEHGYSVLAKASIPFGEARSELLTSPKRLKKLLAQGMEKKGFSNRKVVAVMPPDKLKITPVTYKSNVADAGQEILKMLGGRLEGDIEDYIIDYLPVRSNAHDDEHLALATIARRNDVMEYLQALTQAGFIVEALDVGPAALRRLISSLYVDEPADTILVINAGIDTTYLTVISGRRLLFDQPIAFGEHALLQDLSKALELPQGVCRELVFRHGMKPPSEGSMGLDMMQDSGYSQAILEILKPAFLKMVEEINRVMIFTASETHGRPVSQIILLGGLARWPGSDAMLRELINIPLSSIKDSFDNIFEDQSEPGSRWSDQVPELAVATGLALRGLMDNG</sequence>
<evidence type="ECO:0000313" key="1">
    <source>
        <dbReference type="EMBL" id="RDH85505.1"/>
    </source>
</evidence>
<evidence type="ECO:0008006" key="3">
    <source>
        <dbReference type="Google" id="ProtNLM"/>
    </source>
</evidence>
<dbReference type="PANTHER" id="PTHR32432:SF3">
    <property type="entry name" value="ETHANOLAMINE UTILIZATION PROTEIN EUTJ"/>
    <property type="match status" value="1"/>
</dbReference>
<dbReference type="InterPro" id="IPR050696">
    <property type="entry name" value="FtsA/MreB"/>
</dbReference>
<protein>
    <recommendedName>
        <fullName evidence="3">Pilus assembly protein PilM</fullName>
    </recommendedName>
</protein>
<dbReference type="InterPro" id="IPR043129">
    <property type="entry name" value="ATPase_NBD"/>
</dbReference>
<name>A0A370DKS9_9GAMM</name>
<comment type="caution">
    <text evidence="1">The sequence shown here is derived from an EMBL/GenBank/DDBJ whole genome shotgun (WGS) entry which is preliminary data.</text>
</comment>
<dbReference type="PANTHER" id="PTHR32432">
    <property type="entry name" value="CELL DIVISION PROTEIN FTSA-RELATED"/>
    <property type="match status" value="1"/>
</dbReference>
<dbReference type="EMBL" id="QFXE01000013">
    <property type="protein sequence ID" value="RDH85505.1"/>
    <property type="molecule type" value="Genomic_DNA"/>
</dbReference>
<dbReference type="Gene3D" id="3.30.1490.300">
    <property type="match status" value="1"/>
</dbReference>
<dbReference type="Gene3D" id="3.30.420.40">
    <property type="match status" value="2"/>
</dbReference>
<proteinExistence type="predicted"/>
<dbReference type="SUPFAM" id="SSF53067">
    <property type="entry name" value="Actin-like ATPase domain"/>
    <property type="match status" value="1"/>
</dbReference>
<dbReference type="InterPro" id="IPR005883">
    <property type="entry name" value="PilM"/>
</dbReference>
<dbReference type="Pfam" id="PF11104">
    <property type="entry name" value="PilM_2"/>
    <property type="match status" value="2"/>
</dbReference>
<evidence type="ECO:0000313" key="2">
    <source>
        <dbReference type="Proteomes" id="UP000254771"/>
    </source>
</evidence>
<accession>A0A370DKS9</accession>
<reference evidence="1 2" key="1">
    <citation type="journal article" date="2018" name="ISME J.">
        <title>Endosymbiont genomes yield clues of tubeworm success.</title>
        <authorList>
            <person name="Li Y."/>
            <person name="Liles M.R."/>
            <person name="Halanych K.M."/>
        </authorList>
    </citation>
    <scope>NUCLEOTIDE SEQUENCE [LARGE SCALE GENOMIC DNA]</scope>
    <source>
        <strain evidence="1">A1462</strain>
    </source>
</reference>
<dbReference type="AlphaFoldDB" id="A0A370DKS9"/>
<dbReference type="CDD" id="cd24049">
    <property type="entry name" value="ASKHA_NBD_PilM"/>
    <property type="match status" value="1"/>
</dbReference>
<gene>
    <name evidence="1" type="ORF">DIZ78_11240</name>
</gene>